<keyword evidence="1" id="KW-0812">Transmembrane</keyword>
<keyword evidence="1" id="KW-0472">Membrane</keyword>
<sequence length="105" mass="11927">SLDEQERLELCFKRHSINDYISFETFTREILCEEAPKVFSKLSLIVSVNLLCLLDFFIILFDAIGGTLKGISYKKLIVALVTLSKGDIEEKCRCKHTISVPMIIA</sequence>
<feature type="transmembrane region" description="Helical" evidence="1">
    <location>
        <begin position="44"/>
        <end position="65"/>
    </location>
</feature>
<name>A0A915ICP8_ROMCU</name>
<evidence type="ECO:0000313" key="2">
    <source>
        <dbReference type="Proteomes" id="UP000887565"/>
    </source>
</evidence>
<accession>A0A915ICP8</accession>
<reference evidence="3" key="1">
    <citation type="submission" date="2022-11" db="UniProtKB">
        <authorList>
            <consortium name="WormBaseParasite"/>
        </authorList>
    </citation>
    <scope>IDENTIFICATION</scope>
</reference>
<organism evidence="2 3">
    <name type="scientific">Romanomermis culicivorax</name>
    <name type="common">Nematode worm</name>
    <dbReference type="NCBI Taxonomy" id="13658"/>
    <lineage>
        <taxon>Eukaryota</taxon>
        <taxon>Metazoa</taxon>
        <taxon>Ecdysozoa</taxon>
        <taxon>Nematoda</taxon>
        <taxon>Enoplea</taxon>
        <taxon>Dorylaimia</taxon>
        <taxon>Mermithida</taxon>
        <taxon>Mermithoidea</taxon>
        <taxon>Mermithidae</taxon>
        <taxon>Romanomermis</taxon>
    </lineage>
</organism>
<dbReference type="AlphaFoldDB" id="A0A915ICP8"/>
<evidence type="ECO:0000256" key="1">
    <source>
        <dbReference type="SAM" id="Phobius"/>
    </source>
</evidence>
<keyword evidence="2" id="KW-1185">Reference proteome</keyword>
<keyword evidence="1" id="KW-1133">Transmembrane helix</keyword>
<dbReference type="Proteomes" id="UP000887565">
    <property type="component" value="Unplaced"/>
</dbReference>
<dbReference type="WBParaSite" id="nRc.2.0.1.t11558-RA">
    <property type="protein sequence ID" value="nRc.2.0.1.t11558-RA"/>
    <property type="gene ID" value="nRc.2.0.1.g11558"/>
</dbReference>
<proteinExistence type="predicted"/>
<protein>
    <submittedName>
        <fullName evidence="3">Uncharacterized protein</fullName>
    </submittedName>
</protein>
<evidence type="ECO:0000313" key="3">
    <source>
        <dbReference type="WBParaSite" id="nRc.2.0.1.t11558-RA"/>
    </source>
</evidence>